<evidence type="ECO:0000256" key="8">
    <source>
        <dbReference type="ARBA" id="ARBA00023273"/>
    </source>
</evidence>
<evidence type="ECO:0000256" key="10">
    <source>
        <dbReference type="ARBA" id="ARBA00040002"/>
    </source>
</evidence>
<reference evidence="13" key="1">
    <citation type="journal article" date="2012" name="Proc. Natl. Acad. Sci. U.S.A.">
        <title>Antigenic diversity is generated by distinct evolutionary mechanisms in African trypanosome species.</title>
        <authorList>
            <person name="Jackson A.P."/>
            <person name="Berry A."/>
            <person name="Aslett M."/>
            <person name="Allison H.C."/>
            <person name="Burton P."/>
            <person name="Vavrova-Anderson J."/>
            <person name="Brown R."/>
            <person name="Browne H."/>
            <person name="Corton N."/>
            <person name="Hauser H."/>
            <person name="Gamble J."/>
            <person name="Gilderthorp R."/>
            <person name="Marcello L."/>
            <person name="McQuillan J."/>
            <person name="Otto T.D."/>
            <person name="Quail M.A."/>
            <person name="Sanders M.J."/>
            <person name="van Tonder A."/>
            <person name="Ginger M.L."/>
            <person name="Field M.C."/>
            <person name="Barry J.D."/>
            <person name="Hertz-Fowler C."/>
            <person name="Berriman M."/>
        </authorList>
    </citation>
    <scope>NUCLEOTIDE SEQUENCE</scope>
    <source>
        <strain evidence="13">IL3000</strain>
    </source>
</reference>
<evidence type="ECO:0000313" key="13">
    <source>
        <dbReference type="EMBL" id="CCC89484.1"/>
    </source>
</evidence>
<organism evidence="13">
    <name type="scientific">Trypanosoma congolense (strain IL3000)</name>
    <dbReference type="NCBI Taxonomy" id="1068625"/>
    <lineage>
        <taxon>Eukaryota</taxon>
        <taxon>Discoba</taxon>
        <taxon>Euglenozoa</taxon>
        <taxon>Kinetoplastea</taxon>
        <taxon>Metakinetoplastina</taxon>
        <taxon>Trypanosomatida</taxon>
        <taxon>Trypanosomatidae</taxon>
        <taxon>Trypanosoma</taxon>
        <taxon>Nannomonas</taxon>
    </lineage>
</organism>
<name>G0UJD2_TRYCI</name>
<dbReference type="InterPro" id="IPR050687">
    <property type="entry name" value="Dynein_IC"/>
</dbReference>
<dbReference type="InterPro" id="IPR001680">
    <property type="entry name" value="WD40_rpt"/>
</dbReference>
<protein>
    <recommendedName>
        <fullName evidence="10">Dynein axonemal intermediate chain 4</fullName>
    </recommendedName>
    <alternativeName>
        <fullName evidence="11">WD repeat-containing protein 78</fullName>
    </alternativeName>
</protein>
<keyword evidence="8" id="KW-0966">Cell projection</keyword>
<dbReference type="InterPro" id="IPR015943">
    <property type="entry name" value="WD40/YVTN_repeat-like_dom_sf"/>
</dbReference>
<evidence type="ECO:0000256" key="5">
    <source>
        <dbReference type="ARBA" id="ARBA00022846"/>
    </source>
</evidence>
<dbReference type="AlphaFoldDB" id="G0UJD2"/>
<dbReference type="PANTHER" id="PTHR12442">
    <property type="entry name" value="DYNEIN INTERMEDIATE CHAIN"/>
    <property type="match status" value="1"/>
</dbReference>
<evidence type="ECO:0000256" key="9">
    <source>
        <dbReference type="ARBA" id="ARBA00024190"/>
    </source>
</evidence>
<dbReference type="GO" id="GO:0005858">
    <property type="term" value="C:axonemal dynein complex"/>
    <property type="evidence" value="ECO:0007669"/>
    <property type="project" value="TreeGrafter"/>
</dbReference>
<evidence type="ECO:0000256" key="11">
    <source>
        <dbReference type="ARBA" id="ARBA00041557"/>
    </source>
</evidence>
<feature type="compositionally biased region" description="Acidic residues" evidence="12">
    <location>
        <begin position="324"/>
        <end position="335"/>
    </location>
</feature>
<dbReference type="FunFam" id="2.130.10.10:FF:001622">
    <property type="entry name" value="Dynein intermediate chain, putative"/>
    <property type="match status" value="1"/>
</dbReference>
<evidence type="ECO:0000256" key="4">
    <source>
        <dbReference type="ARBA" id="ARBA00022737"/>
    </source>
</evidence>
<keyword evidence="5" id="KW-0282">Flagellum</keyword>
<dbReference type="PANTHER" id="PTHR12442:SF12">
    <property type="entry name" value="DYNEIN AXONEMAL INTERMEDIATE CHAIN 4"/>
    <property type="match status" value="1"/>
</dbReference>
<dbReference type="Gene3D" id="2.130.10.10">
    <property type="entry name" value="YVTN repeat-like/Quinoprotein amine dehydrogenase"/>
    <property type="match status" value="2"/>
</dbReference>
<proteinExistence type="predicted"/>
<feature type="compositionally biased region" description="Acidic residues" evidence="12">
    <location>
        <begin position="210"/>
        <end position="227"/>
    </location>
</feature>
<dbReference type="GO" id="GO:0045504">
    <property type="term" value="F:dynein heavy chain binding"/>
    <property type="evidence" value="ECO:0007669"/>
    <property type="project" value="TreeGrafter"/>
</dbReference>
<keyword evidence="2" id="KW-0963">Cytoplasm</keyword>
<sequence length="763" mass="84740">MLAESSCIFQSSMLNGAADVEPPTSHTEGNAQSQVGFHTVSSSLTSISIDHRFSSATVYSGRGAPSCPMSDAPGHMMWESPGSVEEQPLTREQRQQWLETKITVVLKETPTIMLYTHQDEVVPNDRVISLEQVVQRNKAYAELVESKRVDEGTRFQVKGCWTFLPPKKSIHSSVQPPSQKNSGALQVTPWMLRDEFAAFADNDINDEDHEAAGDEEEEEMELLEDPGDSAKDVASERTTETSSTSSAQHSVAWMFSDTIMSTLRIMERAVVQNTMEEKQLSYRGITMDPEAFRVKRVIAEAAGDKQDSEDLDCTMPAENNGAEQENDQEANDDEDKANAVPLKANVPSVRLPADVKALWTFRSPLTRNRQVACMTWNCKETDILAVGYSTLCEDEGQALDNSHVFKGGIVCCWSLKNPLAPERVIQLSNEAGVSSIAFSDEHPSLLAVGNTEGRIVIYDIKKDTNIPAIKTTMTSGQHTAPVWELKWVSRHKERGEFLLSISGDGRVVQWAVGKTIERVAPDLMTLKRHHGAAVESAFAAGTNNNVNPRRDNGSYTKGQLPKRRFEALFSRQCGGMCFDVSPADGSVYVVGTEDGYVHQCNKSQTENYELDYAPHSELVYRVRWSPYSDNYFLTCSADWSSRLYRLGQSAQLLTFDSPNQDAVQDVAWSFTNSTTFATVSAQGSVEFWSVADSIHPTSRVQYSDRRRLSSVLFAEQDAPVVVVGDEKGDVTVFRLIGQAYSNMNLSVEEQEHELEEVIRRATT</sequence>
<keyword evidence="3" id="KW-0853">WD repeat</keyword>
<dbReference type="VEuPathDB" id="TriTrypDB:TcIL3000_2_580"/>
<gene>
    <name evidence="13" type="ORF">TCIL3000_2_580</name>
</gene>
<evidence type="ECO:0000256" key="3">
    <source>
        <dbReference type="ARBA" id="ARBA00022574"/>
    </source>
</evidence>
<feature type="compositionally biased region" description="Basic and acidic residues" evidence="12">
    <location>
        <begin position="228"/>
        <end position="239"/>
    </location>
</feature>
<dbReference type="EMBL" id="HE575315">
    <property type="protein sequence ID" value="CCC89484.1"/>
    <property type="molecule type" value="Genomic_DNA"/>
</dbReference>
<dbReference type="SUPFAM" id="SSF50978">
    <property type="entry name" value="WD40 repeat-like"/>
    <property type="match status" value="1"/>
</dbReference>
<comment type="subcellular location">
    <subcellularLocation>
        <location evidence="1">Cytoplasm</location>
        <location evidence="1">Cytoskeleton</location>
        <location evidence="1">Flagellum axoneme</location>
    </subcellularLocation>
    <subcellularLocation>
        <location evidence="9">Dynein axonemal particle</location>
    </subcellularLocation>
</comment>
<dbReference type="GO" id="GO:0003341">
    <property type="term" value="P:cilium movement"/>
    <property type="evidence" value="ECO:0007669"/>
    <property type="project" value="TreeGrafter"/>
</dbReference>
<evidence type="ECO:0000256" key="1">
    <source>
        <dbReference type="ARBA" id="ARBA00004611"/>
    </source>
</evidence>
<dbReference type="InterPro" id="IPR036322">
    <property type="entry name" value="WD40_repeat_dom_sf"/>
</dbReference>
<keyword evidence="7" id="KW-0206">Cytoskeleton</keyword>
<evidence type="ECO:0000256" key="6">
    <source>
        <dbReference type="ARBA" id="ARBA00023069"/>
    </source>
</evidence>
<feature type="region of interest" description="Disordered" evidence="12">
    <location>
        <begin position="210"/>
        <end position="248"/>
    </location>
</feature>
<feature type="region of interest" description="Disordered" evidence="12">
    <location>
        <begin position="303"/>
        <end position="336"/>
    </location>
</feature>
<evidence type="ECO:0000256" key="2">
    <source>
        <dbReference type="ARBA" id="ARBA00022490"/>
    </source>
</evidence>
<keyword evidence="4" id="KW-0677">Repeat</keyword>
<dbReference type="GO" id="GO:0120293">
    <property type="term" value="C:dynein axonemal particle"/>
    <property type="evidence" value="ECO:0007669"/>
    <property type="project" value="UniProtKB-SubCell"/>
</dbReference>
<dbReference type="GO" id="GO:0045503">
    <property type="term" value="F:dynein light chain binding"/>
    <property type="evidence" value="ECO:0007669"/>
    <property type="project" value="TreeGrafter"/>
</dbReference>
<accession>G0UJD2</accession>
<evidence type="ECO:0000256" key="7">
    <source>
        <dbReference type="ARBA" id="ARBA00023212"/>
    </source>
</evidence>
<keyword evidence="6" id="KW-0969">Cilium</keyword>
<evidence type="ECO:0000256" key="12">
    <source>
        <dbReference type="SAM" id="MobiDB-lite"/>
    </source>
</evidence>
<dbReference type="SMART" id="SM00320">
    <property type="entry name" value="WD40"/>
    <property type="match status" value="4"/>
</dbReference>